<dbReference type="EMBL" id="JAGTTL010000013">
    <property type="protein sequence ID" value="KAK6314514.1"/>
    <property type="molecule type" value="Genomic_DNA"/>
</dbReference>
<dbReference type="Proteomes" id="UP001356427">
    <property type="component" value="Unassembled WGS sequence"/>
</dbReference>
<protein>
    <recommendedName>
        <fullName evidence="1">Tc1-like transposase DDE domain-containing protein</fullName>
    </recommendedName>
</protein>
<evidence type="ECO:0000259" key="1">
    <source>
        <dbReference type="Pfam" id="PF13358"/>
    </source>
</evidence>
<name>A0AAN8LR25_9TELE</name>
<dbReference type="PANTHER" id="PTHR23022">
    <property type="entry name" value="TRANSPOSABLE ELEMENT-RELATED"/>
    <property type="match status" value="1"/>
</dbReference>
<organism evidence="2 3">
    <name type="scientific">Coregonus suidteri</name>
    <dbReference type="NCBI Taxonomy" id="861788"/>
    <lineage>
        <taxon>Eukaryota</taxon>
        <taxon>Metazoa</taxon>
        <taxon>Chordata</taxon>
        <taxon>Craniata</taxon>
        <taxon>Vertebrata</taxon>
        <taxon>Euteleostomi</taxon>
        <taxon>Actinopterygii</taxon>
        <taxon>Neopterygii</taxon>
        <taxon>Teleostei</taxon>
        <taxon>Protacanthopterygii</taxon>
        <taxon>Salmoniformes</taxon>
        <taxon>Salmonidae</taxon>
        <taxon>Coregoninae</taxon>
        <taxon>Coregonus</taxon>
    </lineage>
</organism>
<dbReference type="PANTHER" id="PTHR23022:SF135">
    <property type="entry name" value="SI:DKEY-77F5.3"/>
    <property type="match status" value="1"/>
</dbReference>
<dbReference type="Gene3D" id="3.30.420.10">
    <property type="entry name" value="Ribonuclease H-like superfamily/Ribonuclease H"/>
    <property type="match status" value="1"/>
</dbReference>
<dbReference type="InterPro" id="IPR038717">
    <property type="entry name" value="Tc1-like_DDE_dom"/>
</dbReference>
<evidence type="ECO:0000313" key="2">
    <source>
        <dbReference type="EMBL" id="KAK6314514.1"/>
    </source>
</evidence>
<dbReference type="InterPro" id="IPR036397">
    <property type="entry name" value="RNaseH_sf"/>
</dbReference>
<evidence type="ECO:0000313" key="3">
    <source>
        <dbReference type="Proteomes" id="UP001356427"/>
    </source>
</evidence>
<feature type="domain" description="Tc1-like transposase DDE" evidence="1">
    <location>
        <begin position="88"/>
        <end position="221"/>
    </location>
</feature>
<proteinExistence type="predicted"/>
<reference evidence="2 3" key="1">
    <citation type="submission" date="2021-04" db="EMBL/GenBank/DDBJ databases">
        <authorList>
            <person name="De Guttry C."/>
            <person name="Zahm M."/>
            <person name="Klopp C."/>
            <person name="Cabau C."/>
            <person name="Louis A."/>
            <person name="Berthelot C."/>
            <person name="Parey E."/>
            <person name="Roest Crollius H."/>
            <person name="Montfort J."/>
            <person name="Robinson-Rechavi M."/>
            <person name="Bucao C."/>
            <person name="Bouchez O."/>
            <person name="Gislard M."/>
            <person name="Lluch J."/>
            <person name="Milhes M."/>
            <person name="Lampietro C."/>
            <person name="Lopez Roques C."/>
            <person name="Donnadieu C."/>
            <person name="Braasch I."/>
            <person name="Desvignes T."/>
            <person name="Postlethwait J."/>
            <person name="Bobe J."/>
            <person name="Wedekind C."/>
            <person name="Guiguen Y."/>
        </authorList>
    </citation>
    <scope>NUCLEOTIDE SEQUENCE [LARGE SCALE GENOMIC DNA]</scope>
    <source>
        <strain evidence="2">Cs_M1</strain>
        <tissue evidence="2">Blood</tissue>
    </source>
</reference>
<comment type="caution">
    <text evidence="2">The sequence shown here is derived from an EMBL/GenBank/DDBJ whole genome shotgun (WGS) entry which is preliminary data.</text>
</comment>
<dbReference type="AlphaFoldDB" id="A0AAN8LR25"/>
<dbReference type="InterPro" id="IPR052338">
    <property type="entry name" value="Transposase_5"/>
</dbReference>
<dbReference type="Pfam" id="PF13358">
    <property type="entry name" value="DDE_3"/>
    <property type="match status" value="1"/>
</dbReference>
<keyword evidence="3" id="KW-1185">Reference proteome</keyword>
<sequence length="251" mass="29083">MCNNTCTGLVRPNITPAGTGTGWQQQLPELHQERTIPPSVSVCNRLREAGLRACRPVVRQVLTIHHRQQRRLWAQAHRRWTGQDWQKVLFTDESWFCLTRGDGRIRVYRRRNERYTEACTLERDQFGGGVSVMVWGGVSQHHWTKLVVIAGNLNTVRYREDIILPHVVPFLQAHPDMTLQHDNATSHTACSVRDFLQDRNVSVLPWPAKSPDLNPIEHIWDLWISPQKCLGTCMCLWWKSGVTSHSKNWRI</sequence>
<accession>A0AAN8LR25</accession>
<gene>
    <name evidence="2" type="ORF">J4Q44_G00159730</name>
</gene>
<dbReference type="GO" id="GO:0003676">
    <property type="term" value="F:nucleic acid binding"/>
    <property type="evidence" value="ECO:0007669"/>
    <property type="project" value="InterPro"/>
</dbReference>